<name>A0A381THB2_9ZZZZ</name>
<organism evidence="1">
    <name type="scientific">marine metagenome</name>
    <dbReference type="NCBI Taxonomy" id="408172"/>
    <lineage>
        <taxon>unclassified sequences</taxon>
        <taxon>metagenomes</taxon>
        <taxon>ecological metagenomes</taxon>
    </lineage>
</organism>
<feature type="non-terminal residue" evidence="1">
    <location>
        <position position="52"/>
    </location>
</feature>
<gene>
    <name evidence="1" type="ORF">METZ01_LOCUS68294</name>
</gene>
<evidence type="ECO:0008006" key="2">
    <source>
        <dbReference type="Google" id="ProtNLM"/>
    </source>
</evidence>
<protein>
    <recommendedName>
        <fullName evidence="2">Peptidase S9A N-terminal domain-containing protein</fullName>
    </recommendedName>
</protein>
<sequence>MNNIYLRLCGLLIIITLLHRFAPTPLRYPKTKISSNVIDVYHETSIKDDYRW</sequence>
<evidence type="ECO:0000313" key="1">
    <source>
        <dbReference type="EMBL" id="SVA15440.1"/>
    </source>
</evidence>
<reference evidence="1" key="1">
    <citation type="submission" date="2018-05" db="EMBL/GenBank/DDBJ databases">
        <authorList>
            <person name="Lanie J.A."/>
            <person name="Ng W.-L."/>
            <person name="Kazmierczak K.M."/>
            <person name="Andrzejewski T.M."/>
            <person name="Davidsen T.M."/>
            <person name="Wayne K.J."/>
            <person name="Tettelin H."/>
            <person name="Glass J.I."/>
            <person name="Rusch D."/>
            <person name="Podicherti R."/>
            <person name="Tsui H.-C.T."/>
            <person name="Winkler M.E."/>
        </authorList>
    </citation>
    <scope>NUCLEOTIDE SEQUENCE</scope>
</reference>
<dbReference type="EMBL" id="UINC01004587">
    <property type="protein sequence ID" value="SVA15440.1"/>
    <property type="molecule type" value="Genomic_DNA"/>
</dbReference>
<dbReference type="AlphaFoldDB" id="A0A381THB2"/>
<accession>A0A381THB2</accession>
<proteinExistence type="predicted"/>